<keyword evidence="3" id="KW-1185">Reference proteome</keyword>
<comment type="caution">
    <text evidence="2">The sequence shown here is derived from an EMBL/GenBank/DDBJ whole genome shotgun (WGS) entry which is preliminary data.</text>
</comment>
<dbReference type="AlphaFoldDB" id="A0A557R154"/>
<keyword evidence="1" id="KW-0812">Transmembrane</keyword>
<feature type="transmembrane region" description="Helical" evidence="1">
    <location>
        <begin position="7"/>
        <end position="31"/>
    </location>
</feature>
<proteinExistence type="predicted"/>
<protein>
    <submittedName>
        <fullName evidence="2">Uncharacterized protein</fullName>
    </submittedName>
</protein>
<evidence type="ECO:0000313" key="3">
    <source>
        <dbReference type="Proteomes" id="UP000319502"/>
    </source>
</evidence>
<reference evidence="2 3" key="1">
    <citation type="submission" date="2019-07" db="EMBL/GenBank/DDBJ databases">
        <title>The pathways for chlorine oxyanion respiration interact through the shared metabolite chlorate.</title>
        <authorList>
            <person name="Barnum T.P."/>
            <person name="Cheng Y."/>
            <person name="Hill K.A."/>
            <person name="Lucas L.N."/>
            <person name="Carlson H.K."/>
            <person name="Coates J.D."/>
        </authorList>
    </citation>
    <scope>NUCLEOTIDE SEQUENCE [LARGE SCALE GENOMIC DNA]</scope>
    <source>
        <strain evidence="2 3">SFB-3</strain>
    </source>
</reference>
<dbReference type="Proteomes" id="UP000319502">
    <property type="component" value="Unassembled WGS sequence"/>
</dbReference>
<keyword evidence="1" id="KW-1133">Transmembrane helix</keyword>
<feature type="transmembrane region" description="Helical" evidence="1">
    <location>
        <begin position="43"/>
        <end position="64"/>
    </location>
</feature>
<dbReference type="EMBL" id="VMNK01000003">
    <property type="protein sequence ID" value="TVO58880.1"/>
    <property type="molecule type" value="Genomic_DNA"/>
</dbReference>
<organism evidence="2 3">
    <name type="scientific">Denitromonas halophila</name>
    <dbReference type="NCBI Taxonomy" id="1629404"/>
    <lineage>
        <taxon>Bacteria</taxon>
        <taxon>Pseudomonadati</taxon>
        <taxon>Pseudomonadota</taxon>
        <taxon>Betaproteobacteria</taxon>
        <taxon>Rhodocyclales</taxon>
        <taxon>Zoogloeaceae</taxon>
        <taxon>Denitromonas</taxon>
    </lineage>
</organism>
<evidence type="ECO:0000313" key="2">
    <source>
        <dbReference type="EMBL" id="TVO58880.1"/>
    </source>
</evidence>
<keyword evidence="1" id="KW-0472">Membrane</keyword>
<dbReference type="RefSeq" id="WP_144308397.1">
    <property type="nucleotide sequence ID" value="NZ_VMNK01000003.1"/>
</dbReference>
<sequence length="85" mass="8825">MRRVPAPVAGVIAAIGGAVTGLVLLIGVLSITSATTEQHMLSVASAIVVLPVGLIVLAASVYVARRVYHTVRPPRYEEPPEDGNP</sequence>
<accession>A0A557R154</accession>
<evidence type="ECO:0000256" key="1">
    <source>
        <dbReference type="SAM" id="Phobius"/>
    </source>
</evidence>
<gene>
    <name evidence="2" type="ORF">FHP91_04260</name>
</gene>
<name>A0A557R154_9RHOO</name>